<proteinExistence type="predicted"/>
<dbReference type="Proteomes" id="UP000284403">
    <property type="component" value="Unassembled WGS sequence"/>
</dbReference>
<dbReference type="AlphaFoldDB" id="A0A3R7RU34"/>
<comment type="caution">
    <text evidence="1">The sequence shown here is derived from an EMBL/GenBank/DDBJ whole genome shotgun (WGS) entry which is preliminary data.</text>
</comment>
<organism evidence="1 2">
    <name type="scientific">Trypanosoma conorhini</name>
    <dbReference type="NCBI Taxonomy" id="83891"/>
    <lineage>
        <taxon>Eukaryota</taxon>
        <taxon>Discoba</taxon>
        <taxon>Euglenozoa</taxon>
        <taxon>Kinetoplastea</taxon>
        <taxon>Metakinetoplastina</taxon>
        <taxon>Trypanosomatida</taxon>
        <taxon>Trypanosomatidae</taxon>
        <taxon>Trypanosoma</taxon>
    </lineage>
</organism>
<sequence length="122" mass="13575">MITQRAVLPQYHTIQPSNRQCRHHAEVLHVIRNRDGAYFRLLCGRLLAPSTRLVSVSCSESLLSLSHRASASFLASTYAARAQTAIFSGASRSNRAVFFATRSMIGAREPSETTAESNRRLR</sequence>
<reference evidence="1 2" key="1">
    <citation type="journal article" date="2018" name="BMC Genomics">
        <title>Genomic comparison of Trypanosoma conorhini and Trypanosoma rangeli to Trypanosoma cruzi strains of high and low virulence.</title>
        <authorList>
            <person name="Bradwell K.R."/>
            <person name="Koparde V.N."/>
            <person name="Matveyev A.V."/>
            <person name="Serrano M.G."/>
            <person name="Alves J.M."/>
            <person name="Parikh H."/>
            <person name="Huang B."/>
            <person name="Lee V."/>
            <person name="Espinosa-Alvarez O."/>
            <person name="Ortiz P.A."/>
            <person name="Costa-Martins A.G."/>
            <person name="Teixeira M.M."/>
            <person name="Buck G.A."/>
        </authorList>
    </citation>
    <scope>NUCLEOTIDE SEQUENCE [LARGE SCALE GENOMIC DNA]</scope>
    <source>
        <strain evidence="1 2">025E</strain>
    </source>
</reference>
<dbReference type="EMBL" id="MKKU01000427">
    <property type="protein sequence ID" value="RNF12986.1"/>
    <property type="molecule type" value="Genomic_DNA"/>
</dbReference>
<accession>A0A3R7RU34</accession>
<name>A0A3R7RU34_9TRYP</name>
<evidence type="ECO:0000313" key="1">
    <source>
        <dbReference type="EMBL" id="RNF12986.1"/>
    </source>
</evidence>
<evidence type="ECO:0000313" key="2">
    <source>
        <dbReference type="Proteomes" id="UP000284403"/>
    </source>
</evidence>
<protein>
    <submittedName>
        <fullName evidence="1">Uncharacterized protein</fullName>
    </submittedName>
</protein>
<gene>
    <name evidence="1" type="ORF">Tco025E_06374</name>
</gene>
<dbReference type="RefSeq" id="XP_029226648.1">
    <property type="nucleotide sequence ID" value="XM_029373251.1"/>
</dbReference>
<dbReference type="GeneID" id="40319985"/>
<keyword evidence="2" id="KW-1185">Reference proteome</keyword>